<feature type="non-terminal residue" evidence="1">
    <location>
        <position position="177"/>
    </location>
</feature>
<sequence length="177" mass="20794">MDKKRAVELLIQAVDEIPHLKTLHYQNDEIELWLDKVGNILRAGLKPEDYGKYWPVSQALEILKGVYEDNIYQEEYLKKITDYEIALRSILLKYEIVGMEGKREKGGEVEKMDKKEAIQFLRAQLGEIPTLAELPYNNDDYPLWRNQIEDVLGNVFDRDSNEYQRFAEAHPTYPRTS</sequence>
<gene>
    <name evidence="1" type="ORF">S01H1_82437</name>
</gene>
<dbReference type="AlphaFoldDB" id="X0ZNM0"/>
<protein>
    <submittedName>
        <fullName evidence="1">Uncharacterized protein</fullName>
    </submittedName>
</protein>
<accession>X0ZNM0</accession>
<proteinExistence type="predicted"/>
<reference evidence="1" key="1">
    <citation type="journal article" date="2014" name="Front. Microbiol.">
        <title>High frequency of phylogenetically diverse reductive dehalogenase-homologous genes in deep subseafloor sedimentary metagenomes.</title>
        <authorList>
            <person name="Kawai M."/>
            <person name="Futagami T."/>
            <person name="Toyoda A."/>
            <person name="Takaki Y."/>
            <person name="Nishi S."/>
            <person name="Hori S."/>
            <person name="Arai W."/>
            <person name="Tsubouchi T."/>
            <person name="Morono Y."/>
            <person name="Uchiyama I."/>
            <person name="Ito T."/>
            <person name="Fujiyama A."/>
            <person name="Inagaki F."/>
            <person name="Takami H."/>
        </authorList>
    </citation>
    <scope>NUCLEOTIDE SEQUENCE</scope>
    <source>
        <strain evidence="1">Expedition CK06-06</strain>
    </source>
</reference>
<comment type="caution">
    <text evidence="1">The sequence shown here is derived from an EMBL/GenBank/DDBJ whole genome shotgun (WGS) entry which is preliminary data.</text>
</comment>
<organism evidence="1">
    <name type="scientific">marine sediment metagenome</name>
    <dbReference type="NCBI Taxonomy" id="412755"/>
    <lineage>
        <taxon>unclassified sequences</taxon>
        <taxon>metagenomes</taxon>
        <taxon>ecological metagenomes</taxon>
    </lineage>
</organism>
<name>X0ZNM0_9ZZZZ</name>
<evidence type="ECO:0000313" key="1">
    <source>
        <dbReference type="EMBL" id="GAG49801.1"/>
    </source>
</evidence>
<dbReference type="EMBL" id="BARS01055883">
    <property type="protein sequence ID" value="GAG49801.1"/>
    <property type="molecule type" value="Genomic_DNA"/>
</dbReference>